<organism evidence="3 4">
    <name type="scientific">Inconstantimicrobium porci</name>
    <dbReference type="NCBI Taxonomy" id="2652291"/>
    <lineage>
        <taxon>Bacteria</taxon>
        <taxon>Bacillati</taxon>
        <taxon>Bacillota</taxon>
        <taxon>Clostridia</taxon>
        <taxon>Eubacteriales</taxon>
        <taxon>Clostridiaceae</taxon>
        <taxon>Inconstantimicrobium</taxon>
    </lineage>
</organism>
<sequence>MKICFIVQDIFSVGGIQRVVSVLANELVKKNQVDILCISHNKNEDRSLYNLNEKINVVIDDSFLKRRIINKFPSKVLRKLNNRFNFLNNIRSVNILRYAYYPKEVLNRFESYINTNNYDVVIGVANEYSLLLSIIAKRVNCRTIGWQHSSYDAYFNTKGAYSYHQEELYKKYMNNLDQLIVLTNYDKSMYETKLNISTKVIYNPITIKCDKKSKLDNKVILFAGRLEESKGVDLLLKTFAIVHRRRPDWKLYIAGDGSKKDEIIESIREKNLDDYVSMLGNIKDMMKQYCSSSIFVSSSRWEGFGLSLIEAMGCGVPVVSFANSGPNEIIDDNWKNGILIEKYDIDNFADAIIRLIDDKKLRELIGSESIKRAEEFLINNILTEWYSIF</sequence>
<dbReference type="AlphaFoldDB" id="A0A7X2MY47"/>
<dbReference type="InterPro" id="IPR028098">
    <property type="entry name" value="Glyco_trans_4-like_N"/>
</dbReference>
<dbReference type="EMBL" id="VULX01000008">
    <property type="protein sequence ID" value="MSR91208.1"/>
    <property type="molecule type" value="Genomic_DNA"/>
</dbReference>
<dbReference type="Pfam" id="PF13439">
    <property type="entry name" value="Glyco_transf_4"/>
    <property type="match status" value="1"/>
</dbReference>
<dbReference type="Gene3D" id="3.40.50.2000">
    <property type="entry name" value="Glycogen Phosphorylase B"/>
    <property type="match status" value="2"/>
</dbReference>
<dbReference type="Pfam" id="PF00534">
    <property type="entry name" value="Glycos_transf_1"/>
    <property type="match status" value="1"/>
</dbReference>
<dbReference type="PANTHER" id="PTHR12526">
    <property type="entry name" value="GLYCOSYLTRANSFERASE"/>
    <property type="match status" value="1"/>
</dbReference>
<dbReference type="GO" id="GO:0016757">
    <property type="term" value="F:glycosyltransferase activity"/>
    <property type="evidence" value="ECO:0007669"/>
    <property type="project" value="InterPro"/>
</dbReference>
<evidence type="ECO:0000313" key="4">
    <source>
        <dbReference type="Proteomes" id="UP000460287"/>
    </source>
</evidence>
<feature type="domain" description="Glycosyltransferase subfamily 4-like N-terminal" evidence="2">
    <location>
        <begin position="13"/>
        <end position="205"/>
    </location>
</feature>
<dbReference type="RefSeq" id="WP_154531086.1">
    <property type="nucleotide sequence ID" value="NZ_VULX01000008.1"/>
</dbReference>
<accession>A0A7X2MY47</accession>
<dbReference type="Proteomes" id="UP000460287">
    <property type="component" value="Unassembled WGS sequence"/>
</dbReference>
<reference evidence="3 4" key="1">
    <citation type="submission" date="2019-08" db="EMBL/GenBank/DDBJ databases">
        <title>In-depth cultivation of the pig gut microbiome towards novel bacterial diversity and tailored functional studies.</title>
        <authorList>
            <person name="Wylensek D."/>
            <person name="Hitch T.C.A."/>
            <person name="Clavel T."/>
        </authorList>
    </citation>
    <scope>NUCLEOTIDE SEQUENCE [LARGE SCALE GENOMIC DNA]</scope>
    <source>
        <strain evidence="3 4">WCA-383-APC-5B</strain>
    </source>
</reference>
<feature type="domain" description="Glycosyl transferase family 1" evidence="1">
    <location>
        <begin position="211"/>
        <end position="371"/>
    </location>
</feature>
<gene>
    <name evidence="3" type="ORF">FYJ33_07230</name>
</gene>
<proteinExistence type="predicted"/>
<evidence type="ECO:0000259" key="1">
    <source>
        <dbReference type="Pfam" id="PF00534"/>
    </source>
</evidence>
<keyword evidence="4" id="KW-1185">Reference proteome</keyword>
<name>A0A7X2MY47_9CLOT</name>
<dbReference type="InterPro" id="IPR001296">
    <property type="entry name" value="Glyco_trans_1"/>
</dbReference>
<comment type="caution">
    <text evidence="3">The sequence shown here is derived from an EMBL/GenBank/DDBJ whole genome shotgun (WGS) entry which is preliminary data.</text>
</comment>
<evidence type="ECO:0000259" key="2">
    <source>
        <dbReference type="Pfam" id="PF13439"/>
    </source>
</evidence>
<evidence type="ECO:0000313" key="3">
    <source>
        <dbReference type="EMBL" id="MSR91208.1"/>
    </source>
</evidence>
<protein>
    <submittedName>
        <fullName evidence="3">Glycosyltransferase family 4 protein</fullName>
    </submittedName>
</protein>
<dbReference type="SUPFAM" id="SSF53756">
    <property type="entry name" value="UDP-Glycosyltransferase/glycogen phosphorylase"/>
    <property type="match status" value="1"/>
</dbReference>
<keyword evidence="3" id="KW-0808">Transferase</keyword>
<dbReference type="PANTHER" id="PTHR12526:SF630">
    <property type="entry name" value="GLYCOSYLTRANSFERASE"/>
    <property type="match status" value="1"/>
</dbReference>